<keyword evidence="1" id="KW-0677">Repeat</keyword>
<name>A0AAW2E5E1_9ROSI</name>
<organism evidence="8 9">
    <name type="scientific">Lithocarpus litseifolius</name>
    <dbReference type="NCBI Taxonomy" id="425828"/>
    <lineage>
        <taxon>Eukaryota</taxon>
        <taxon>Viridiplantae</taxon>
        <taxon>Streptophyta</taxon>
        <taxon>Embryophyta</taxon>
        <taxon>Tracheophyta</taxon>
        <taxon>Spermatophyta</taxon>
        <taxon>Magnoliopsida</taxon>
        <taxon>eudicotyledons</taxon>
        <taxon>Gunneridae</taxon>
        <taxon>Pentapetalae</taxon>
        <taxon>rosids</taxon>
        <taxon>fabids</taxon>
        <taxon>Fagales</taxon>
        <taxon>Fagaceae</taxon>
        <taxon>Lithocarpus</taxon>
    </lineage>
</organism>
<dbReference type="InterPro" id="IPR011989">
    <property type="entry name" value="ARM-like"/>
</dbReference>
<proteinExistence type="predicted"/>
<dbReference type="Gene3D" id="1.25.10.10">
    <property type="entry name" value="Leucine-rich Repeat Variant"/>
    <property type="match status" value="1"/>
</dbReference>
<dbReference type="AlphaFoldDB" id="A0AAW2E5E1"/>
<sequence>MEKDLRDGVSSRSLSLGSPSSLSPLYEQLEPPQTSSCFDQTLMLSEFSRLSVSSSSYNNNNRRRSSSSNSNNQALYMGSGYDLANGVGGVDHFLPCSFQPERENQRVGEFGHLGVANTNFLEIFVPERNQLRQREYPNRLSWNGNGLVSDISMNSCGLEDGLGSKKSRFPNWLKDSMNCWSLKDLRGMMLYMAQNQQWSRYLQCKMDGCTDEEKIWIFMELIEHVGKLMLHPFGNYVAQKLVEICSEHQRTQILQKVIETNSLVHMCLNNLGSRSIQKLLKHFTTQQQISMFMYALSPGTLALSKDLNGQHVIQHCLMHFSDEDNMHLLNEVANNCLKIATDRSGCCVLQKCLKHSKGALKERLVAGIIANALLLAEDQYGNYVVQYLLELRIPQVTEDLLRQFKGSYFIFSSNKFGSNVVEKCLVETVEEHSASIIIELLTDPKCSMLLIDPYGNFVIQKALLVSKGYIRNALLELVQSNSSMMTSNLYGRKPLFNSLSLALVLVTLWIMDYGCNNDETMLVTSCDSALRIMIVGDILSLAKGKLGLMINSSKPNLS</sequence>
<dbReference type="InterPro" id="IPR016024">
    <property type="entry name" value="ARM-type_fold"/>
</dbReference>
<dbReference type="InterPro" id="IPR033133">
    <property type="entry name" value="PUM-HD"/>
</dbReference>
<dbReference type="SUPFAM" id="SSF48371">
    <property type="entry name" value="ARM repeat"/>
    <property type="match status" value="1"/>
</dbReference>
<evidence type="ECO:0000313" key="8">
    <source>
        <dbReference type="EMBL" id="KAL0017519.1"/>
    </source>
</evidence>
<feature type="region of interest" description="Disordered" evidence="6">
    <location>
        <begin position="1"/>
        <end position="30"/>
    </location>
</feature>
<dbReference type="CDD" id="cd07920">
    <property type="entry name" value="Pumilio"/>
    <property type="match status" value="1"/>
</dbReference>
<evidence type="ECO:0000256" key="2">
    <source>
        <dbReference type="ARBA" id="ARBA00022845"/>
    </source>
</evidence>
<evidence type="ECO:0000256" key="3">
    <source>
        <dbReference type="ARBA" id="ARBA00022884"/>
    </source>
</evidence>
<dbReference type="SMART" id="SM00025">
    <property type="entry name" value="Pumilio"/>
    <property type="match status" value="7"/>
</dbReference>
<accession>A0AAW2E5E1</accession>
<feature type="repeat" description="Pumilio" evidence="5">
    <location>
        <begin position="295"/>
        <end position="330"/>
    </location>
</feature>
<dbReference type="InterPro" id="IPR001313">
    <property type="entry name" value="Pumilio_RNA-bd_rpt"/>
</dbReference>
<feature type="repeat" description="Pumilio" evidence="5">
    <location>
        <begin position="256"/>
        <end position="294"/>
    </location>
</feature>
<dbReference type="Pfam" id="PF00806">
    <property type="entry name" value="PUF"/>
    <property type="match status" value="8"/>
</dbReference>
<keyword evidence="3" id="KW-0694">RNA-binding</keyword>
<reference evidence="8 9" key="1">
    <citation type="submission" date="2024-01" db="EMBL/GenBank/DDBJ databases">
        <title>A telomere-to-telomere, gap-free genome of sweet tea (Lithocarpus litseifolius).</title>
        <authorList>
            <person name="Zhou J."/>
        </authorList>
    </citation>
    <scope>NUCLEOTIDE SEQUENCE [LARGE SCALE GENOMIC DNA]</scope>
    <source>
        <strain evidence="8">Zhou-2022a</strain>
        <tissue evidence="8">Leaf</tissue>
    </source>
</reference>
<feature type="region of interest" description="Disordered" evidence="6">
    <location>
        <begin position="54"/>
        <end position="73"/>
    </location>
</feature>
<evidence type="ECO:0000313" key="9">
    <source>
        <dbReference type="Proteomes" id="UP001459277"/>
    </source>
</evidence>
<feature type="repeat" description="Pumilio" evidence="5">
    <location>
        <begin position="220"/>
        <end position="255"/>
    </location>
</feature>
<dbReference type="GO" id="GO:0003729">
    <property type="term" value="F:mRNA binding"/>
    <property type="evidence" value="ECO:0007669"/>
    <property type="project" value="TreeGrafter"/>
</dbReference>
<feature type="repeat" description="Pumilio" evidence="5">
    <location>
        <begin position="331"/>
        <end position="366"/>
    </location>
</feature>
<keyword evidence="2" id="KW-0810">Translation regulation</keyword>
<dbReference type="Proteomes" id="UP001459277">
    <property type="component" value="Unassembled WGS sequence"/>
</dbReference>
<dbReference type="PROSITE" id="PS50303">
    <property type="entry name" value="PUM_HD"/>
    <property type="match status" value="1"/>
</dbReference>
<dbReference type="PROSITE" id="PS50302">
    <property type="entry name" value="PUM"/>
    <property type="match status" value="6"/>
</dbReference>
<dbReference type="InterPro" id="IPR033712">
    <property type="entry name" value="Pumilio_RNA-bd"/>
</dbReference>
<evidence type="ECO:0000256" key="1">
    <source>
        <dbReference type="ARBA" id="ARBA00022737"/>
    </source>
</evidence>
<keyword evidence="9" id="KW-1185">Reference proteome</keyword>
<evidence type="ECO:0000256" key="4">
    <source>
        <dbReference type="ARBA" id="ARBA00058490"/>
    </source>
</evidence>
<dbReference type="GO" id="GO:0005737">
    <property type="term" value="C:cytoplasm"/>
    <property type="evidence" value="ECO:0007669"/>
    <property type="project" value="TreeGrafter"/>
</dbReference>
<feature type="domain" description="PUM-HD" evidence="7">
    <location>
        <begin position="164"/>
        <end position="502"/>
    </location>
</feature>
<comment type="function">
    <text evidence="4">Sequence-specific RNA-binding protein that regulates translation and mRNA stability by binding the 3'-UTR of target mRNAs.</text>
</comment>
<protein>
    <recommendedName>
        <fullName evidence="7">PUM-HD domain-containing protein</fullName>
    </recommendedName>
</protein>
<feature type="compositionally biased region" description="Low complexity" evidence="6">
    <location>
        <begin position="10"/>
        <end position="25"/>
    </location>
</feature>
<dbReference type="GO" id="GO:0006417">
    <property type="term" value="P:regulation of translation"/>
    <property type="evidence" value="ECO:0007669"/>
    <property type="project" value="UniProtKB-KW"/>
</dbReference>
<evidence type="ECO:0000256" key="6">
    <source>
        <dbReference type="SAM" id="MobiDB-lite"/>
    </source>
</evidence>
<dbReference type="PANTHER" id="PTHR12537:SF63">
    <property type="entry name" value="PUMILIO HOMOLOG 15"/>
    <property type="match status" value="1"/>
</dbReference>
<dbReference type="PANTHER" id="PTHR12537">
    <property type="entry name" value="RNA BINDING PROTEIN PUMILIO-RELATED"/>
    <property type="match status" value="1"/>
</dbReference>
<evidence type="ECO:0000256" key="5">
    <source>
        <dbReference type="PROSITE-ProRule" id="PRU00317"/>
    </source>
</evidence>
<comment type="caution">
    <text evidence="8">The sequence shown here is derived from an EMBL/GenBank/DDBJ whole genome shotgun (WGS) entry which is preliminary data.</text>
</comment>
<feature type="compositionally biased region" description="Low complexity" evidence="6">
    <location>
        <begin position="54"/>
        <end position="72"/>
    </location>
</feature>
<gene>
    <name evidence="8" type="ORF">SO802_004588</name>
</gene>
<dbReference type="FunFam" id="1.25.10.10:FF:000237">
    <property type="entry name" value="Pumilio homolog 9"/>
    <property type="match status" value="1"/>
</dbReference>
<dbReference type="EMBL" id="JAZDWU010000001">
    <property type="protein sequence ID" value="KAL0017519.1"/>
    <property type="molecule type" value="Genomic_DNA"/>
</dbReference>
<feature type="repeat" description="Pumilio" evidence="5">
    <location>
        <begin position="367"/>
        <end position="402"/>
    </location>
</feature>
<evidence type="ECO:0000259" key="7">
    <source>
        <dbReference type="PROSITE" id="PS50303"/>
    </source>
</evidence>
<feature type="repeat" description="Pumilio" evidence="5">
    <location>
        <begin position="439"/>
        <end position="476"/>
    </location>
</feature>